<keyword evidence="2" id="KW-0548">Nucleotidyltransferase</keyword>
<dbReference type="SUPFAM" id="SSF140931">
    <property type="entry name" value="Fic-like"/>
    <property type="match status" value="1"/>
</dbReference>
<dbReference type="GO" id="GO:0051302">
    <property type="term" value="P:regulation of cell division"/>
    <property type="evidence" value="ECO:0007669"/>
    <property type="project" value="TreeGrafter"/>
</dbReference>
<dbReference type="PROSITE" id="PS51459">
    <property type="entry name" value="FIDO"/>
    <property type="match status" value="1"/>
</dbReference>
<evidence type="ECO:0000256" key="4">
    <source>
        <dbReference type="ARBA" id="ARBA00022840"/>
    </source>
</evidence>
<comment type="catalytic activity">
    <reaction evidence="7">
        <text>L-tyrosyl-[protein] + ATP = O-(5'-adenylyl)-L-tyrosyl-[protein] + diphosphate</text>
        <dbReference type="Rhea" id="RHEA:54288"/>
        <dbReference type="Rhea" id="RHEA-COMP:10136"/>
        <dbReference type="Rhea" id="RHEA-COMP:13846"/>
        <dbReference type="ChEBI" id="CHEBI:30616"/>
        <dbReference type="ChEBI" id="CHEBI:33019"/>
        <dbReference type="ChEBI" id="CHEBI:46858"/>
        <dbReference type="ChEBI" id="CHEBI:83624"/>
        <dbReference type="EC" id="2.7.7.108"/>
    </reaction>
</comment>
<evidence type="ECO:0000256" key="5">
    <source>
        <dbReference type="ARBA" id="ARBA00034531"/>
    </source>
</evidence>
<dbReference type="eggNOG" id="COG2184">
    <property type="taxonomic scope" value="Bacteria"/>
</dbReference>
<keyword evidence="3" id="KW-0547">Nucleotide-binding</keyword>
<organism evidence="9 10">
    <name type="scientific">Parasphaerochaeta coccoides (strain ATCC BAA-1237 / DSM 17374 / SPN1)</name>
    <name type="common">Sphaerochaeta coccoides</name>
    <dbReference type="NCBI Taxonomy" id="760011"/>
    <lineage>
        <taxon>Bacteria</taxon>
        <taxon>Pseudomonadati</taxon>
        <taxon>Spirochaetota</taxon>
        <taxon>Spirochaetia</taxon>
        <taxon>Spirochaetales</taxon>
        <taxon>Sphaerochaetaceae</taxon>
        <taxon>Parasphaerochaeta</taxon>
    </lineage>
</organism>
<dbReference type="EMBL" id="CP002659">
    <property type="protein sequence ID" value="AEC01992.1"/>
    <property type="molecule type" value="Genomic_DNA"/>
</dbReference>
<comment type="catalytic activity">
    <reaction evidence="6">
        <text>L-threonyl-[protein] + ATP = 3-O-(5'-adenylyl)-L-threonyl-[protein] + diphosphate</text>
        <dbReference type="Rhea" id="RHEA:54292"/>
        <dbReference type="Rhea" id="RHEA-COMP:11060"/>
        <dbReference type="Rhea" id="RHEA-COMP:13847"/>
        <dbReference type="ChEBI" id="CHEBI:30013"/>
        <dbReference type="ChEBI" id="CHEBI:30616"/>
        <dbReference type="ChEBI" id="CHEBI:33019"/>
        <dbReference type="ChEBI" id="CHEBI:138113"/>
        <dbReference type="EC" id="2.7.7.108"/>
    </reaction>
</comment>
<dbReference type="OrthoDB" id="9813719at2"/>
<evidence type="ECO:0000259" key="8">
    <source>
        <dbReference type="PROSITE" id="PS51459"/>
    </source>
</evidence>
<dbReference type="AlphaFoldDB" id="F4GH93"/>
<dbReference type="Proteomes" id="UP000007939">
    <property type="component" value="Chromosome"/>
</dbReference>
<gene>
    <name evidence="9" type="ordered locus">Spico_0767</name>
</gene>
<keyword evidence="10" id="KW-1185">Reference proteome</keyword>
<accession>F4GH93</accession>
<keyword evidence="1" id="KW-0808">Transferase</keyword>
<evidence type="ECO:0000313" key="10">
    <source>
        <dbReference type="Proteomes" id="UP000007939"/>
    </source>
</evidence>
<keyword evidence="4" id="KW-0067">ATP-binding</keyword>
<proteinExistence type="predicted"/>
<sequence>MSSNWDGDFSYPNSNMLRNNFNLYNSGEAGLLYLIERKITTNTVKKLLERSEGKTIKVKDFDLPFLQGLHKEIFSGVYPWAGHMRTFNMAKGDTSFCPADYIATQGEYIRQKIQDTNYLRDMSKEDFAYKSTELFDLVNDLHPFREGNGRTQRVFFTLLGRQAGYELDFSKIPSELHNEAAIRAAHGDKRMLLDHFRKIVAPLREPNNVELLAVTKELFLGRELTR</sequence>
<dbReference type="HOGENOM" id="CLU_080158_0_2_12"/>
<dbReference type="PANTHER" id="PTHR39560:SF1">
    <property type="entry name" value="PROTEIN ADENYLYLTRANSFERASE FIC-RELATED"/>
    <property type="match status" value="1"/>
</dbReference>
<dbReference type="InterPro" id="IPR036597">
    <property type="entry name" value="Fido-like_dom_sf"/>
</dbReference>
<evidence type="ECO:0000256" key="7">
    <source>
        <dbReference type="ARBA" id="ARBA00048696"/>
    </source>
</evidence>
<feature type="domain" description="Fido" evidence="8">
    <location>
        <begin position="61"/>
        <end position="205"/>
    </location>
</feature>
<evidence type="ECO:0000256" key="3">
    <source>
        <dbReference type="ARBA" id="ARBA00022741"/>
    </source>
</evidence>
<protein>
    <recommendedName>
        <fullName evidence="5">protein adenylyltransferase</fullName>
        <ecNumber evidence="5">2.7.7.108</ecNumber>
    </recommendedName>
</protein>
<dbReference type="Gene3D" id="1.10.3290.10">
    <property type="entry name" value="Fido-like domain"/>
    <property type="match status" value="1"/>
</dbReference>
<dbReference type="KEGG" id="scc:Spico_0767"/>
<reference evidence="9 10" key="2">
    <citation type="journal article" date="2012" name="Stand. Genomic Sci.">
        <title>Complete genome sequence of the termite hindgut bacterium Spirochaeta coccoides type strain (SPN1(T)), reclassification in the genus Sphaerochaeta as Sphaerochaeta coccoides comb. nov. and emendations of the family Spirochaetaceae and the genus Sphaerochaeta.</title>
        <authorList>
            <person name="Abt B."/>
            <person name="Han C."/>
            <person name="Scheuner C."/>
            <person name="Lu M."/>
            <person name="Lapidus A."/>
            <person name="Nolan M."/>
            <person name="Lucas S."/>
            <person name="Hammon N."/>
            <person name="Deshpande S."/>
            <person name="Cheng J.F."/>
            <person name="Tapia R."/>
            <person name="Goodwin L.A."/>
            <person name="Pitluck S."/>
            <person name="Liolios K."/>
            <person name="Pagani I."/>
            <person name="Ivanova N."/>
            <person name="Mavromatis K."/>
            <person name="Mikhailova N."/>
            <person name="Huntemann M."/>
            <person name="Pati A."/>
            <person name="Chen A."/>
            <person name="Palaniappan K."/>
            <person name="Land M."/>
            <person name="Hauser L."/>
            <person name="Brambilla E.M."/>
            <person name="Rohde M."/>
            <person name="Spring S."/>
            <person name="Gronow S."/>
            <person name="Goker M."/>
            <person name="Woyke T."/>
            <person name="Bristow J."/>
            <person name="Eisen J.A."/>
            <person name="Markowitz V."/>
            <person name="Hugenholtz P."/>
            <person name="Kyrpides N.C."/>
            <person name="Klenk H.P."/>
            <person name="Detter J.C."/>
        </authorList>
    </citation>
    <scope>NUCLEOTIDE SEQUENCE [LARGE SCALE GENOMIC DNA]</scope>
    <source>
        <strain evidence="10">ATCC BAA-1237 / DSM 17374 / SPN1</strain>
    </source>
</reference>
<evidence type="ECO:0000256" key="6">
    <source>
        <dbReference type="ARBA" id="ARBA00047939"/>
    </source>
</evidence>
<dbReference type="EC" id="2.7.7.108" evidence="5"/>
<dbReference type="GO" id="GO:0005524">
    <property type="term" value="F:ATP binding"/>
    <property type="evidence" value="ECO:0007669"/>
    <property type="project" value="UniProtKB-KW"/>
</dbReference>
<dbReference type="GO" id="GO:0070733">
    <property type="term" value="F:AMPylase activity"/>
    <property type="evidence" value="ECO:0007669"/>
    <property type="project" value="UniProtKB-EC"/>
</dbReference>
<dbReference type="PANTHER" id="PTHR39560">
    <property type="entry name" value="PROTEIN ADENYLYLTRANSFERASE FIC-RELATED"/>
    <property type="match status" value="1"/>
</dbReference>
<evidence type="ECO:0000256" key="1">
    <source>
        <dbReference type="ARBA" id="ARBA00022679"/>
    </source>
</evidence>
<evidence type="ECO:0000313" key="9">
    <source>
        <dbReference type="EMBL" id="AEC01992.1"/>
    </source>
</evidence>
<dbReference type="Pfam" id="PF02661">
    <property type="entry name" value="Fic"/>
    <property type="match status" value="1"/>
</dbReference>
<name>F4GH93_PARC1</name>
<evidence type="ECO:0000256" key="2">
    <source>
        <dbReference type="ARBA" id="ARBA00022695"/>
    </source>
</evidence>
<reference evidence="10" key="1">
    <citation type="submission" date="2011-04" db="EMBL/GenBank/DDBJ databases">
        <title>The complete genome of Spirochaeta coccoides DSM 17374.</title>
        <authorList>
            <person name="Lucas S."/>
            <person name="Copeland A."/>
            <person name="Lapidus A."/>
            <person name="Bruce D."/>
            <person name="Goodwin L."/>
            <person name="Pitluck S."/>
            <person name="Peters L."/>
            <person name="Kyrpides N."/>
            <person name="Mavromatis K."/>
            <person name="Pagani I."/>
            <person name="Ivanova N."/>
            <person name="Ovchinnikova G."/>
            <person name="Lu M."/>
            <person name="Detter J.C."/>
            <person name="Tapia R."/>
            <person name="Han C."/>
            <person name="Land M."/>
            <person name="Hauser L."/>
            <person name="Markowitz V."/>
            <person name="Cheng J.-F."/>
            <person name="Hugenholtz P."/>
            <person name="Woyke T."/>
            <person name="Wu D."/>
            <person name="Spring S."/>
            <person name="Schroeder M."/>
            <person name="Brambilla E."/>
            <person name="Klenk H.-P."/>
            <person name="Eisen J.A."/>
        </authorList>
    </citation>
    <scope>NUCLEOTIDE SEQUENCE [LARGE SCALE GENOMIC DNA]</scope>
    <source>
        <strain evidence="10">ATCC BAA-1237 / DSM 17374 / SPN1</strain>
    </source>
</reference>
<dbReference type="InterPro" id="IPR003812">
    <property type="entry name" value="Fido"/>
</dbReference>